<evidence type="ECO:0000313" key="2">
    <source>
        <dbReference type="EMBL" id="QKX57932.1"/>
    </source>
</evidence>
<dbReference type="AlphaFoldDB" id="A0A7H8QV35"/>
<gene>
    <name evidence="2" type="ORF">TRUGW13939_05052</name>
</gene>
<dbReference type="InterPro" id="IPR029058">
    <property type="entry name" value="AB_hydrolase_fold"/>
</dbReference>
<name>A0A7H8QV35_TALRU</name>
<dbReference type="Proteomes" id="UP000509510">
    <property type="component" value="Chromosome III"/>
</dbReference>
<dbReference type="Gene3D" id="3.40.50.1820">
    <property type="entry name" value="alpha/beta hydrolase"/>
    <property type="match status" value="2"/>
</dbReference>
<organism evidence="2 3">
    <name type="scientific">Talaromyces rugulosus</name>
    <name type="common">Penicillium rugulosum</name>
    <dbReference type="NCBI Taxonomy" id="121627"/>
    <lineage>
        <taxon>Eukaryota</taxon>
        <taxon>Fungi</taxon>
        <taxon>Dikarya</taxon>
        <taxon>Ascomycota</taxon>
        <taxon>Pezizomycotina</taxon>
        <taxon>Eurotiomycetes</taxon>
        <taxon>Eurotiomycetidae</taxon>
        <taxon>Eurotiales</taxon>
        <taxon>Trichocomaceae</taxon>
        <taxon>Talaromyces</taxon>
        <taxon>Talaromyces sect. Islandici</taxon>
    </lineage>
</organism>
<dbReference type="RefSeq" id="XP_035344110.1">
    <property type="nucleotide sequence ID" value="XM_035488217.1"/>
</dbReference>
<accession>A0A7H8QV35</accession>
<dbReference type="GeneID" id="55992550"/>
<protein>
    <recommendedName>
        <fullName evidence="1">AB hydrolase-1 domain-containing protein</fullName>
    </recommendedName>
</protein>
<dbReference type="SUPFAM" id="SSF53474">
    <property type="entry name" value="alpha/beta-Hydrolases"/>
    <property type="match status" value="1"/>
</dbReference>
<dbReference type="EMBL" id="CP055900">
    <property type="protein sequence ID" value="QKX57932.1"/>
    <property type="molecule type" value="Genomic_DNA"/>
</dbReference>
<evidence type="ECO:0000259" key="1">
    <source>
        <dbReference type="Pfam" id="PF12697"/>
    </source>
</evidence>
<dbReference type="KEGG" id="trg:TRUGW13939_05052"/>
<dbReference type="PANTHER" id="PTHR37017:SF8">
    <property type="entry name" value="AB HYDROLASE-1 DOMAIN-CONTAINING PROTEIN"/>
    <property type="match status" value="1"/>
</dbReference>
<dbReference type="OrthoDB" id="408373at2759"/>
<proteinExistence type="predicted"/>
<reference evidence="3" key="1">
    <citation type="submission" date="2020-06" db="EMBL/GenBank/DDBJ databases">
        <title>A chromosome-scale genome assembly of Talaromyces rugulosus W13939.</title>
        <authorList>
            <person name="Wang B."/>
            <person name="Guo L."/>
            <person name="Ye K."/>
            <person name="Wang L."/>
        </authorList>
    </citation>
    <scope>NUCLEOTIDE SEQUENCE [LARGE SCALE GENOMIC DNA]</scope>
    <source>
        <strain evidence="3">W13939</strain>
    </source>
</reference>
<dbReference type="PANTHER" id="PTHR37017">
    <property type="entry name" value="AB HYDROLASE-1 DOMAIN-CONTAINING PROTEIN-RELATED"/>
    <property type="match status" value="1"/>
</dbReference>
<sequence length="234" mass="25535">MSSFAKPKPTIVLVPGCWHIPAHYQELIDLLQNAGHPIEFANLPSLNPSDAPRQTVTADIDAVRQKILSQVNKGKDVILLSHSYGGCPGGAAAKGLSPAERPDSGAVIGLVWFAGYLGEGRMGVKDPVDVFYHDVPTEKASWAASKLQTHALAPLISPCPSPAWKDTAFDGRRGYIFARQDHAMPLYFQERMVRDSGVNWNLKELEASHSPHLSKPQELTGHILEIISSFEARP</sequence>
<dbReference type="Pfam" id="PF12697">
    <property type="entry name" value="Abhydrolase_6"/>
    <property type="match status" value="1"/>
</dbReference>
<dbReference type="InterPro" id="IPR000073">
    <property type="entry name" value="AB_hydrolase_1"/>
</dbReference>
<evidence type="ECO:0000313" key="3">
    <source>
        <dbReference type="Proteomes" id="UP000509510"/>
    </source>
</evidence>
<dbReference type="InterPro" id="IPR052897">
    <property type="entry name" value="Sec-Metab_Biosynth_Hydrolase"/>
</dbReference>
<feature type="domain" description="AB hydrolase-1" evidence="1">
    <location>
        <begin position="11"/>
        <end position="219"/>
    </location>
</feature>
<keyword evidence="3" id="KW-1185">Reference proteome</keyword>